<keyword evidence="3" id="KW-1185">Reference proteome</keyword>
<sequence length="147" mass="16150">MGKLDGQEVITEGEAKRTAEVVRRVKLETCKSYCNNAYRTQKTECEITGTKYGSTDKTNKKLQSHHESPNPGIERANLTHSRPTGAHSRLLASSKPRGPQGESPYQEMDTRSQVSSGLSARNNFILQESPGARHLTPPINRGGIGFV</sequence>
<evidence type="ECO:0008006" key="4">
    <source>
        <dbReference type="Google" id="ProtNLM"/>
    </source>
</evidence>
<dbReference type="AlphaFoldDB" id="A0AAV4G1G7"/>
<gene>
    <name evidence="2" type="ORF">ElyMa_005871000</name>
</gene>
<name>A0AAV4G1G7_9GAST</name>
<comment type="caution">
    <text evidence="2">The sequence shown here is derived from an EMBL/GenBank/DDBJ whole genome shotgun (WGS) entry which is preliminary data.</text>
</comment>
<accession>A0AAV4G1G7</accession>
<evidence type="ECO:0000313" key="3">
    <source>
        <dbReference type="Proteomes" id="UP000762676"/>
    </source>
</evidence>
<protein>
    <recommendedName>
        <fullName evidence="4">Apple domain-containing protein</fullName>
    </recommendedName>
</protein>
<evidence type="ECO:0000256" key="1">
    <source>
        <dbReference type="SAM" id="MobiDB-lite"/>
    </source>
</evidence>
<reference evidence="2 3" key="1">
    <citation type="journal article" date="2021" name="Elife">
        <title>Chloroplast acquisition without the gene transfer in kleptoplastic sea slugs, Plakobranchus ocellatus.</title>
        <authorList>
            <person name="Maeda T."/>
            <person name="Takahashi S."/>
            <person name="Yoshida T."/>
            <person name="Shimamura S."/>
            <person name="Takaki Y."/>
            <person name="Nagai Y."/>
            <person name="Toyoda A."/>
            <person name="Suzuki Y."/>
            <person name="Arimoto A."/>
            <person name="Ishii H."/>
            <person name="Satoh N."/>
            <person name="Nishiyama T."/>
            <person name="Hasebe M."/>
            <person name="Maruyama T."/>
            <person name="Minagawa J."/>
            <person name="Obokata J."/>
            <person name="Shigenobu S."/>
        </authorList>
    </citation>
    <scope>NUCLEOTIDE SEQUENCE [LARGE SCALE GENOMIC DNA]</scope>
</reference>
<feature type="region of interest" description="Disordered" evidence="1">
    <location>
        <begin position="48"/>
        <end position="119"/>
    </location>
</feature>
<dbReference type="EMBL" id="BMAT01011801">
    <property type="protein sequence ID" value="GFR79307.1"/>
    <property type="molecule type" value="Genomic_DNA"/>
</dbReference>
<proteinExistence type="predicted"/>
<feature type="region of interest" description="Disordered" evidence="1">
    <location>
        <begin position="128"/>
        <end position="147"/>
    </location>
</feature>
<organism evidence="2 3">
    <name type="scientific">Elysia marginata</name>
    <dbReference type="NCBI Taxonomy" id="1093978"/>
    <lineage>
        <taxon>Eukaryota</taxon>
        <taxon>Metazoa</taxon>
        <taxon>Spiralia</taxon>
        <taxon>Lophotrochozoa</taxon>
        <taxon>Mollusca</taxon>
        <taxon>Gastropoda</taxon>
        <taxon>Heterobranchia</taxon>
        <taxon>Euthyneura</taxon>
        <taxon>Panpulmonata</taxon>
        <taxon>Sacoglossa</taxon>
        <taxon>Placobranchoidea</taxon>
        <taxon>Plakobranchidae</taxon>
        <taxon>Elysia</taxon>
    </lineage>
</organism>
<dbReference type="Proteomes" id="UP000762676">
    <property type="component" value="Unassembled WGS sequence"/>
</dbReference>
<evidence type="ECO:0000313" key="2">
    <source>
        <dbReference type="EMBL" id="GFR79307.1"/>
    </source>
</evidence>